<feature type="compositionally biased region" description="Basic and acidic residues" evidence="2">
    <location>
        <begin position="35"/>
        <end position="47"/>
    </location>
</feature>
<keyword evidence="1" id="KW-0802">TPR repeat</keyword>
<dbReference type="EMBL" id="JAHRHJ020000010">
    <property type="protein sequence ID" value="KAH9299105.1"/>
    <property type="molecule type" value="Genomic_DNA"/>
</dbReference>
<evidence type="ECO:0000313" key="4">
    <source>
        <dbReference type="EMBL" id="KAH9299105.1"/>
    </source>
</evidence>
<dbReference type="SMART" id="SM00028">
    <property type="entry name" value="TPR"/>
    <property type="match status" value="2"/>
</dbReference>
<feature type="repeat" description="TPR" evidence="1">
    <location>
        <begin position="134"/>
        <end position="167"/>
    </location>
</feature>
<dbReference type="Pfam" id="PF13877">
    <property type="entry name" value="RPAP3_C"/>
    <property type="match status" value="1"/>
</dbReference>
<gene>
    <name evidence="4" type="ORF">KI387_030787</name>
</gene>
<proteinExistence type="predicted"/>
<name>A0AA38CEJ1_TAXCH</name>
<evidence type="ECO:0000259" key="3">
    <source>
        <dbReference type="Pfam" id="PF13877"/>
    </source>
</evidence>
<reference evidence="4 5" key="1">
    <citation type="journal article" date="2021" name="Nat. Plants">
        <title>The Taxus genome provides insights into paclitaxel biosynthesis.</title>
        <authorList>
            <person name="Xiong X."/>
            <person name="Gou J."/>
            <person name="Liao Q."/>
            <person name="Li Y."/>
            <person name="Zhou Q."/>
            <person name="Bi G."/>
            <person name="Li C."/>
            <person name="Du R."/>
            <person name="Wang X."/>
            <person name="Sun T."/>
            <person name="Guo L."/>
            <person name="Liang H."/>
            <person name="Lu P."/>
            <person name="Wu Y."/>
            <person name="Zhang Z."/>
            <person name="Ro D.K."/>
            <person name="Shang Y."/>
            <person name="Huang S."/>
            <person name="Yan J."/>
        </authorList>
    </citation>
    <scope>NUCLEOTIDE SEQUENCE [LARGE SCALE GENOMIC DNA]</scope>
    <source>
        <strain evidence="4">Ta-2019</strain>
    </source>
</reference>
<dbReference type="AlphaFoldDB" id="A0AA38CEJ1"/>
<dbReference type="PROSITE" id="PS50005">
    <property type="entry name" value="TPR"/>
    <property type="match status" value="1"/>
</dbReference>
<dbReference type="SUPFAM" id="SSF48452">
    <property type="entry name" value="TPR-like"/>
    <property type="match status" value="1"/>
</dbReference>
<feature type="domain" description="RNA-polymerase II-associated protein 3-like C-terminal" evidence="3">
    <location>
        <begin position="338"/>
        <end position="427"/>
    </location>
</feature>
<dbReference type="PANTHER" id="PTHR47329">
    <property type="entry name" value="OS05G0129900 PROTEIN"/>
    <property type="match status" value="1"/>
</dbReference>
<sequence>METWGKRWGNVNLPPVRGRVQKSSQSSVRSVLGVNKREEKSHEDGHIGKSSAASHTHDNFHNKWDKFDVDAALKDVDEREEGAPPRKVAATEIKTSKKVAQVGNLMNRNYGDGNSGTINRLSSVFNSNDSATDATSEKEQGNEYFKAKKYPQAIDCYSRSIILYPSAVTFANRAMAYIKLRRFEEAEYDCTEAIKFGTIDFEFALRLEPENKELKKQYLESRALYEKKISKMLPEEKVPFVIQEVTSTSIENTSEKTRIEADQETKASITQIDSAARSDLTLAKDSLKIEVDSRKLESHVKQKSLNGNQKQDSQFSAQAVAARAASRAMAAVAQNITAPKTAYEFEAMWKGFSEDRYAQSELLKVMAPSSLQKVFKDALSAPLLMDIIRCVECFFMEKLDFSIQFLENLTKVGRFDMTIMCLSSKDRAALRQIWDEVFTSKRVPVDFQEELNRLRKKYCR</sequence>
<feature type="compositionally biased region" description="Low complexity" evidence="2">
    <location>
        <begin position="16"/>
        <end position="34"/>
    </location>
</feature>
<keyword evidence="5" id="KW-1185">Reference proteome</keyword>
<dbReference type="InterPro" id="IPR025986">
    <property type="entry name" value="RPAP3-like_C"/>
</dbReference>
<dbReference type="PANTHER" id="PTHR47329:SF1">
    <property type="entry name" value="OS05G0129900 PROTEIN"/>
    <property type="match status" value="1"/>
</dbReference>
<dbReference type="InterPro" id="IPR011990">
    <property type="entry name" value="TPR-like_helical_dom_sf"/>
</dbReference>
<feature type="region of interest" description="Disordered" evidence="2">
    <location>
        <begin position="1"/>
        <end position="61"/>
    </location>
</feature>
<protein>
    <recommendedName>
        <fullName evidence="3">RNA-polymerase II-associated protein 3-like C-terminal domain-containing protein</fullName>
    </recommendedName>
</protein>
<evidence type="ECO:0000256" key="1">
    <source>
        <dbReference type="PROSITE-ProRule" id="PRU00339"/>
    </source>
</evidence>
<dbReference type="OMA" id="NFTPDRP"/>
<evidence type="ECO:0000256" key="2">
    <source>
        <dbReference type="SAM" id="MobiDB-lite"/>
    </source>
</evidence>
<accession>A0AA38CEJ1</accession>
<dbReference type="Gene3D" id="1.25.40.10">
    <property type="entry name" value="Tetratricopeptide repeat domain"/>
    <property type="match status" value="1"/>
</dbReference>
<dbReference type="InterPro" id="IPR019734">
    <property type="entry name" value="TPR_rpt"/>
</dbReference>
<comment type="caution">
    <text evidence="4">The sequence shown here is derived from an EMBL/GenBank/DDBJ whole genome shotgun (WGS) entry which is preliminary data.</text>
</comment>
<evidence type="ECO:0000313" key="5">
    <source>
        <dbReference type="Proteomes" id="UP000824469"/>
    </source>
</evidence>
<organism evidence="4 5">
    <name type="scientific">Taxus chinensis</name>
    <name type="common">Chinese yew</name>
    <name type="synonym">Taxus wallichiana var. chinensis</name>
    <dbReference type="NCBI Taxonomy" id="29808"/>
    <lineage>
        <taxon>Eukaryota</taxon>
        <taxon>Viridiplantae</taxon>
        <taxon>Streptophyta</taxon>
        <taxon>Embryophyta</taxon>
        <taxon>Tracheophyta</taxon>
        <taxon>Spermatophyta</taxon>
        <taxon>Pinopsida</taxon>
        <taxon>Pinidae</taxon>
        <taxon>Conifers II</taxon>
        <taxon>Cupressales</taxon>
        <taxon>Taxaceae</taxon>
        <taxon>Taxus</taxon>
    </lineage>
</organism>
<dbReference type="Proteomes" id="UP000824469">
    <property type="component" value="Unassembled WGS sequence"/>
</dbReference>